<gene>
    <name evidence="6" type="ORF">EYH45_07760</name>
</gene>
<dbReference type="InterPro" id="IPR051805">
    <property type="entry name" value="Dehydratase_Activator_Redct"/>
</dbReference>
<evidence type="ECO:0000313" key="7">
    <source>
        <dbReference type="Proteomes" id="UP000608579"/>
    </source>
</evidence>
<dbReference type="InterPro" id="IPR008275">
    <property type="entry name" value="CoA_E_activase_dom"/>
</dbReference>
<accession>A0A833EAD8</accession>
<name>A0A833EAD8_CALS0</name>
<dbReference type="InterPro" id="IPR002731">
    <property type="entry name" value="ATPase_BadF"/>
</dbReference>
<evidence type="ECO:0000256" key="3">
    <source>
        <dbReference type="ARBA" id="ARBA00023004"/>
    </source>
</evidence>
<dbReference type="GO" id="GO:0051536">
    <property type="term" value="F:iron-sulfur cluster binding"/>
    <property type="evidence" value="ECO:0007669"/>
    <property type="project" value="UniProtKB-KW"/>
</dbReference>
<protein>
    <submittedName>
        <fullName evidence="6">2-hydroxyglutaryl-CoA dehydratase</fullName>
    </submittedName>
</protein>
<sequence length="267" mass="28922">MVITVGIDVGTRNTKIAVMEDGAKIIYKNVTRTTFDFAKTARGVYGSALKELGLREDDVKYVVATGFGRYRVDFRDINVTDITANSRGARLFYPNTRCVLDIGAGNSRAAKIDERGRVVKFRSTEKCAAGGGGFLEKIAYYTGFEISEIGKIALQSKNPVPISTVCSVFAESEVINLVTQEVPMEDILMGAHLSVIGRVVITLKQVGVEPEVTLTGGLVLNPAIPKALEEKLKMKPNASPELFYAGAVGAAVLGYRRLLKKREVQAA</sequence>
<keyword evidence="2" id="KW-0479">Metal-binding</keyword>
<dbReference type="Proteomes" id="UP000608579">
    <property type="component" value="Unassembled WGS sequence"/>
</dbReference>
<dbReference type="EMBL" id="DQVM01000153">
    <property type="protein sequence ID" value="HIQ30437.1"/>
    <property type="molecule type" value="Genomic_DNA"/>
</dbReference>
<dbReference type="PANTHER" id="PTHR32329">
    <property type="entry name" value="BIFUNCTIONAL PROTEIN [INCLUDES 2-HYDROXYACYL-COA DEHYDRATASE (N-TER) AND ITS ACTIVATOR DOMAIN (C_TERM)-RELATED"/>
    <property type="match status" value="1"/>
</dbReference>
<dbReference type="GO" id="GO:0046872">
    <property type="term" value="F:metal ion binding"/>
    <property type="evidence" value="ECO:0007669"/>
    <property type="project" value="UniProtKB-KW"/>
</dbReference>
<dbReference type="SUPFAM" id="SSF53067">
    <property type="entry name" value="Actin-like ATPase domain"/>
    <property type="match status" value="1"/>
</dbReference>
<comment type="cofactor">
    <cofactor evidence="1">
        <name>[4Fe-4S] cluster</name>
        <dbReference type="ChEBI" id="CHEBI:49883"/>
    </cofactor>
</comment>
<evidence type="ECO:0000256" key="1">
    <source>
        <dbReference type="ARBA" id="ARBA00001966"/>
    </source>
</evidence>
<evidence type="ECO:0000259" key="5">
    <source>
        <dbReference type="Pfam" id="PF01869"/>
    </source>
</evidence>
<evidence type="ECO:0000256" key="4">
    <source>
        <dbReference type="ARBA" id="ARBA00023014"/>
    </source>
</evidence>
<dbReference type="Pfam" id="PF01869">
    <property type="entry name" value="BcrAD_BadFG"/>
    <property type="match status" value="1"/>
</dbReference>
<dbReference type="AlphaFoldDB" id="A0A833EAD8"/>
<dbReference type="NCBIfam" id="TIGR00241">
    <property type="entry name" value="CoA_E_activ"/>
    <property type="match status" value="1"/>
</dbReference>
<keyword evidence="3" id="KW-0408">Iron</keyword>
<comment type="caution">
    <text evidence="6">The sequence shown here is derived from an EMBL/GenBank/DDBJ whole genome shotgun (WGS) entry which is preliminary data.</text>
</comment>
<dbReference type="CDD" id="cd24105">
    <property type="entry name" value="ASKHA_NBD_benz_CoA_BcrD_BadG"/>
    <property type="match status" value="1"/>
</dbReference>
<proteinExistence type="predicted"/>
<organism evidence="6 7">
    <name type="scientific">Caldiarchaeum subterraneum</name>
    <dbReference type="NCBI Taxonomy" id="311458"/>
    <lineage>
        <taxon>Archaea</taxon>
        <taxon>Nitrososphaerota</taxon>
        <taxon>Candidatus Caldarchaeales</taxon>
        <taxon>Candidatus Caldarchaeaceae</taxon>
        <taxon>Candidatus Caldarchaeum</taxon>
    </lineage>
</organism>
<reference evidence="6" key="1">
    <citation type="journal article" date="2020" name="ISME J.">
        <title>Gammaproteobacteria mediating utilization of methyl-, sulfur- and petroleum organic compounds in deep ocean hydrothermal plumes.</title>
        <authorList>
            <person name="Zhou Z."/>
            <person name="Liu Y."/>
            <person name="Pan J."/>
            <person name="Cron B.R."/>
            <person name="Toner B.M."/>
            <person name="Anantharaman K."/>
            <person name="Breier J.A."/>
            <person name="Dick G.J."/>
            <person name="Li M."/>
        </authorList>
    </citation>
    <scope>NUCLEOTIDE SEQUENCE</scope>
    <source>
        <strain evidence="6">SZUA-1515</strain>
    </source>
</reference>
<dbReference type="PANTHER" id="PTHR32329:SF2">
    <property type="entry name" value="BIFUNCTIONAL PROTEIN [INCLUDES 2-HYDROXYACYL-COA DEHYDRATASE (N-TER) AND ITS ACTIVATOR DOMAIN (C_TERM)"/>
    <property type="match status" value="1"/>
</dbReference>
<feature type="domain" description="ATPase BadF/BadG/BcrA/BcrD type" evidence="5">
    <location>
        <begin position="5"/>
        <end position="254"/>
    </location>
</feature>
<dbReference type="Gene3D" id="3.30.420.40">
    <property type="match status" value="2"/>
</dbReference>
<keyword evidence="4" id="KW-0411">Iron-sulfur</keyword>
<evidence type="ECO:0000256" key="2">
    <source>
        <dbReference type="ARBA" id="ARBA00022723"/>
    </source>
</evidence>
<dbReference type="InterPro" id="IPR043129">
    <property type="entry name" value="ATPase_NBD"/>
</dbReference>
<evidence type="ECO:0000313" key="6">
    <source>
        <dbReference type="EMBL" id="HIQ30437.1"/>
    </source>
</evidence>